<dbReference type="RefSeq" id="WP_144230986.1">
    <property type="nucleotide sequence ID" value="NZ_CBCRVV010000011.1"/>
</dbReference>
<dbReference type="Proteomes" id="UP000315648">
    <property type="component" value="Unassembled WGS sequence"/>
</dbReference>
<keyword evidence="1" id="KW-0732">Signal</keyword>
<evidence type="ECO:0000313" key="3">
    <source>
        <dbReference type="Proteomes" id="UP000315648"/>
    </source>
</evidence>
<evidence type="ECO:0000256" key="1">
    <source>
        <dbReference type="SAM" id="SignalP"/>
    </source>
</evidence>
<dbReference type="OrthoDB" id="9822003at2"/>
<keyword evidence="3" id="KW-1185">Reference proteome</keyword>
<evidence type="ECO:0008006" key="4">
    <source>
        <dbReference type="Google" id="ProtNLM"/>
    </source>
</evidence>
<feature type="signal peptide" evidence="1">
    <location>
        <begin position="1"/>
        <end position="22"/>
    </location>
</feature>
<gene>
    <name evidence="2" type="ORF">FPL22_13770</name>
</gene>
<name>A0A556QKI4_9BACT</name>
<comment type="caution">
    <text evidence="2">The sequence shown here is derived from an EMBL/GenBank/DDBJ whole genome shotgun (WGS) entry which is preliminary data.</text>
</comment>
<accession>A0A556QKI4</accession>
<evidence type="ECO:0000313" key="2">
    <source>
        <dbReference type="EMBL" id="TSJ77165.1"/>
    </source>
</evidence>
<reference evidence="2 3" key="1">
    <citation type="submission" date="2019-07" db="EMBL/GenBank/DDBJ databases">
        <title>Description of 53C-WASEF.</title>
        <authorList>
            <person name="Pitt A."/>
            <person name="Hahn M.W."/>
        </authorList>
    </citation>
    <scope>NUCLEOTIDE SEQUENCE [LARGE SCALE GENOMIC DNA]</scope>
    <source>
        <strain evidence="2 3">53C-WASEF</strain>
    </source>
</reference>
<dbReference type="AlphaFoldDB" id="A0A556QKI4"/>
<feature type="chain" id="PRO_5021888810" description="Transporter" evidence="1">
    <location>
        <begin position="23"/>
        <end position="301"/>
    </location>
</feature>
<proteinExistence type="predicted"/>
<sequence>MKYLSVLLLALPLCAVAQPSPAALEAIGRQDPTGSGTFHRIGMLREQENTVSRLQQITDKLSGQVRANTMLFASDNIFNTPNNRESDSQLAEFLGANLRVTFNDALKLNSSYDAAFFRHNKDANSGNDFDTSTFRQQLTYETFILNNKASVGIPLSWQYSEVYRTGGGDPLAQTWTYSSGVEFSWFPNSRVFPTFSYNYFLSDPKTGSGKNKHDFNLGVTLIPFQGKRFYVIPSVQYSYEDFRKSSRTDKAWTPTLTTSWSPLTFFAVDAVGSYTDSASNVGTSEFEAFTATLFARLFWNW</sequence>
<protein>
    <recommendedName>
        <fullName evidence="4">Transporter</fullName>
    </recommendedName>
</protein>
<dbReference type="EMBL" id="VMBG01000002">
    <property type="protein sequence ID" value="TSJ77165.1"/>
    <property type="molecule type" value="Genomic_DNA"/>
</dbReference>
<organism evidence="2 3">
    <name type="scientific">Rariglobus hedericola</name>
    <dbReference type="NCBI Taxonomy" id="2597822"/>
    <lineage>
        <taxon>Bacteria</taxon>
        <taxon>Pseudomonadati</taxon>
        <taxon>Verrucomicrobiota</taxon>
        <taxon>Opitutia</taxon>
        <taxon>Opitutales</taxon>
        <taxon>Opitutaceae</taxon>
        <taxon>Rariglobus</taxon>
    </lineage>
</organism>